<gene>
    <name evidence="2" type="ORF">HOLleu_24805</name>
</gene>
<evidence type="ECO:0000313" key="3">
    <source>
        <dbReference type="Proteomes" id="UP001152320"/>
    </source>
</evidence>
<dbReference type="Proteomes" id="UP001152320">
    <property type="component" value="Chromosome 12"/>
</dbReference>
<name>A0A9Q1H3H9_HOLLE</name>
<dbReference type="EMBL" id="JAIZAY010000012">
    <property type="protein sequence ID" value="KAJ8031573.1"/>
    <property type="molecule type" value="Genomic_DNA"/>
</dbReference>
<proteinExistence type="predicted"/>
<organism evidence="2 3">
    <name type="scientific">Holothuria leucospilota</name>
    <name type="common">Black long sea cucumber</name>
    <name type="synonym">Mertensiothuria leucospilota</name>
    <dbReference type="NCBI Taxonomy" id="206669"/>
    <lineage>
        <taxon>Eukaryota</taxon>
        <taxon>Metazoa</taxon>
        <taxon>Echinodermata</taxon>
        <taxon>Eleutherozoa</taxon>
        <taxon>Echinozoa</taxon>
        <taxon>Holothuroidea</taxon>
        <taxon>Aspidochirotacea</taxon>
        <taxon>Aspidochirotida</taxon>
        <taxon>Holothuriidae</taxon>
        <taxon>Holothuria</taxon>
    </lineage>
</organism>
<comment type="caution">
    <text evidence="2">The sequence shown here is derived from an EMBL/GenBank/DDBJ whole genome shotgun (WGS) entry which is preliminary data.</text>
</comment>
<keyword evidence="1" id="KW-0732">Signal</keyword>
<feature type="chain" id="PRO_5040466245" evidence="1">
    <location>
        <begin position="23"/>
        <end position="227"/>
    </location>
</feature>
<dbReference type="OrthoDB" id="10563458at2759"/>
<evidence type="ECO:0000256" key="1">
    <source>
        <dbReference type="SAM" id="SignalP"/>
    </source>
</evidence>
<accession>A0A9Q1H3H9</accession>
<keyword evidence="3" id="KW-1185">Reference proteome</keyword>
<dbReference type="AlphaFoldDB" id="A0A9Q1H3H9"/>
<protein>
    <submittedName>
        <fullName evidence="2">Uncharacterized protein</fullName>
    </submittedName>
</protein>
<feature type="signal peptide" evidence="1">
    <location>
        <begin position="1"/>
        <end position="22"/>
    </location>
</feature>
<evidence type="ECO:0000313" key="2">
    <source>
        <dbReference type="EMBL" id="KAJ8031573.1"/>
    </source>
</evidence>
<reference evidence="2" key="1">
    <citation type="submission" date="2021-10" db="EMBL/GenBank/DDBJ databases">
        <title>Tropical sea cucumber genome reveals ecological adaptation and Cuvierian tubules defense mechanism.</title>
        <authorList>
            <person name="Chen T."/>
        </authorList>
    </citation>
    <scope>NUCLEOTIDE SEQUENCE</scope>
    <source>
        <strain evidence="2">Nanhai2018</strain>
        <tissue evidence="2">Muscle</tissue>
    </source>
</reference>
<sequence length="227" mass="25525">MLTLFYLIVTCGFYLIPQKVLCLRGSKKPDLLAGGAPSAKKKQYTKPWIQLEHMAKLADGCCPQTSFKNITRLRHICDHHAKKDKALRTIMKVSPGVVSLLNFTGAFREGPETGQGGWKYLLDWQFVFIRCAKSVDEHKTASSHGPARLVFSAEVYRVAKVYADHGRVQTANADIMDVMKSESPFFLDNKGREVTRVAQTVYRLWKSRGFSGSLNPTHLRYTAATKV</sequence>